<dbReference type="AlphaFoldDB" id="A0A2S1L9F7"/>
<dbReference type="OrthoDB" id="9811314at2"/>
<reference evidence="2 3" key="1">
    <citation type="submission" date="2017-04" db="EMBL/GenBank/DDBJ databases">
        <title>Compelte genome sequence of WV33.</title>
        <authorList>
            <person name="Lee P.C."/>
        </authorList>
    </citation>
    <scope>NUCLEOTIDE SEQUENCE [LARGE SCALE GENOMIC DNA]</scope>
    <source>
        <strain evidence="2 3">WV33</strain>
    </source>
</reference>
<protein>
    <submittedName>
        <fullName evidence="2">Peptidase M16</fullName>
    </submittedName>
</protein>
<dbReference type="Pfam" id="PF05193">
    <property type="entry name" value="Peptidase_M16_C"/>
    <property type="match status" value="1"/>
</dbReference>
<dbReference type="PANTHER" id="PTHR11851">
    <property type="entry name" value="METALLOPROTEASE"/>
    <property type="match status" value="1"/>
</dbReference>
<sequence>MQAQDYKQPKQGKPPVVNVKKPQIFSLSNGLKVMVVEDHKLPRVTFNLTIDNPPYAEKDKKGVDDLTSSLMGNGSVKISKDDFNEELDFLGANVNFNSHGAYANSLSKYAGRVLELMSFGTLYPNFSQEELDKEKAKMRESLKSQEKSAPAISNRVVDVLSFGKEHPMGEYITLQTIDNVSLADIQHYYNAYFVPENAYLVIIGDVKFNEVKKSVETLFGKWQKRNTTVASYPEPANVGALEINFVNVPTASQTEISVVNTVHLKMNAPDFFPAVIATHILGGGYNSNLNMNLREANGWTYGANSSMGVGKYIDKLRSSSSVRVNATDSAVVEFVKEIKKMRTEKVSDQLLTDVKAGFIGRFVMNFEKPQSIARYALNTEIEELPKDFYENYIKTITAVTADDVLKAANKYFLIDNSRIIIIGNAEVVLPGLKKLNIPIHYFDKFGSPITEAQLQVAQ</sequence>
<accession>A0A2S1L9F7</accession>
<dbReference type="Proteomes" id="UP000244527">
    <property type="component" value="Chromosome"/>
</dbReference>
<evidence type="ECO:0000313" key="3">
    <source>
        <dbReference type="Proteomes" id="UP000244527"/>
    </source>
</evidence>
<dbReference type="SUPFAM" id="SSF63411">
    <property type="entry name" value="LuxS/MPP-like metallohydrolase"/>
    <property type="match status" value="2"/>
</dbReference>
<evidence type="ECO:0000313" key="2">
    <source>
        <dbReference type="EMBL" id="AWG20375.1"/>
    </source>
</evidence>
<feature type="domain" description="Peptidase M16 C-terminal" evidence="1">
    <location>
        <begin position="179"/>
        <end position="356"/>
    </location>
</feature>
<dbReference type="KEGG" id="ffa:FFWV33_01950"/>
<organism evidence="2 3">
    <name type="scientific">Flavobacterium faecale</name>
    <dbReference type="NCBI Taxonomy" id="1355330"/>
    <lineage>
        <taxon>Bacteria</taxon>
        <taxon>Pseudomonadati</taxon>
        <taxon>Bacteroidota</taxon>
        <taxon>Flavobacteriia</taxon>
        <taxon>Flavobacteriales</taxon>
        <taxon>Flavobacteriaceae</taxon>
        <taxon>Flavobacterium</taxon>
    </lineage>
</organism>
<evidence type="ECO:0000259" key="1">
    <source>
        <dbReference type="Pfam" id="PF05193"/>
    </source>
</evidence>
<dbReference type="EMBL" id="CP020918">
    <property type="protein sequence ID" value="AWG20375.1"/>
    <property type="molecule type" value="Genomic_DNA"/>
</dbReference>
<dbReference type="GO" id="GO:0046872">
    <property type="term" value="F:metal ion binding"/>
    <property type="evidence" value="ECO:0007669"/>
    <property type="project" value="InterPro"/>
</dbReference>
<dbReference type="Gene3D" id="3.30.830.10">
    <property type="entry name" value="Metalloenzyme, LuxS/M16 peptidase-like"/>
    <property type="match status" value="2"/>
</dbReference>
<dbReference type="InterPro" id="IPR007863">
    <property type="entry name" value="Peptidase_M16_C"/>
</dbReference>
<dbReference type="InterPro" id="IPR050361">
    <property type="entry name" value="MPP/UQCRC_Complex"/>
</dbReference>
<name>A0A2S1L9F7_9FLAO</name>
<gene>
    <name evidence="2" type="ORF">FFWV33_01950</name>
</gene>
<dbReference type="InterPro" id="IPR011249">
    <property type="entry name" value="Metalloenz_LuxS/M16"/>
</dbReference>
<keyword evidence="3" id="KW-1185">Reference proteome</keyword>
<proteinExistence type="predicted"/>